<dbReference type="KEGG" id="harc:HARCEL1_06210"/>
<accession>A0A2R4X0K0</accession>
<protein>
    <submittedName>
        <fullName evidence="1">Uncharacterized protein</fullName>
    </submittedName>
</protein>
<reference evidence="1 2" key="1">
    <citation type="submission" date="2018-04" db="EMBL/GenBank/DDBJ databases">
        <title>Halococcoides cellulosivorans gen. nov., sp. nov., an extremely halophilic cellulose-utilizing haloarchaeon from hypersaline lakes.</title>
        <authorList>
            <person name="Sorokin D.Y."/>
            <person name="Toshchakov S.V."/>
            <person name="Samarov N.I."/>
            <person name="Korzhenkov A."/>
            <person name="Kublanov I.V."/>
        </authorList>
    </citation>
    <scope>NUCLEOTIDE SEQUENCE [LARGE SCALE GENOMIC DNA]</scope>
    <source>
        <strain evidence="1 2">HArcel1</strain>
    </source>
</reference>
<name>A0A2R4X0K0_9EURY</name>
<evidence type="ECO:0000313" key="1">
    <source>
        <dbReference type="EMBL" id="AWB27324.1"/>
    </source>
</evidence>
<proteinExistence type="predicted"/>
<evidence type="ECO:0000313" key="2">
    <source>
        <dbReference type="Proteomes" id="UP000244727"/>
    </source>
</evidence>
<keyword evidence="2" id="KW-1185">Reference proteome</keyword>
<sequence length="146" mass="15765">MGETDRAAIKTVPFRSAYARSSGPLVFHGPPDRSCSTVLRTAQVAGRQSPTVSALDSARVVLRDLLGRGDDRPLTERVRDLDTGDRVIAIVGCEALSGDVRATRPDAAVIETSERPLVFAVEGDDVLAIERDPERLRGRVDTLDVL</sequence>
<dbReference type="AlphaFoldDB" id="A0A2R4X0K0"/>
<organism evidence="1 2">
    <name type="scientific">Halococcoides cellulosivorans</name>
    <dbReference type="NCBI Taxonomy" id="1679096"/>
    <lineage>
        <taxon>Archaea</taxon>
        <taxon>Methanobacteriati</taxon>
        <taxon>Methanobacteriota</taxon>
        <taxon>Stenosarchaea group</taxon>
        <taxon>Halobacteria</taxon>
        <taxon>Halobacteriales</taxon>
        <taxon>Haloarculaceae</taxon>
        <taxon>Halococcoides</taxon>
    </lineage>
</organism>
<dbReference type="Proteomes" id="UP000244727">
    <property type="component" value="Chromosome"/>
</dbReference>
<dbReference type="EMBL" id="CP028858">
    <property type="protein sequence ID" value="AWB27324.1"/>
    <property type="molecule type" value="Genomic_DNA"/>
</dbReference>
<gene>
    <name evidence="1" type="ORF">HARCEL1_06210</name>
</gene>